<evidence type="ECO:0000313" key="2">
    <source>
        <dbReference type="Proteomes" id="UP001257962"/>
    </source>
</evidence>
<reference evidence="1" key="1">
    <citation type="submission" date="2023-03" db="EMBL/GenBank/DDBJ databases">
        <authorList>
            <person name="Shen W."/>
            <person name="Cai J."/>
        </authorList>
    </citation>
    <scope>NUCLEOTIDE SEQUENCE</scope>
    <source>
        <strain evidence="1">Y3</strain>
    </source>
</reference>
<protein>
    <submittedName>
        <fullName evidence="1">Uncharacterized protein</fullName>
    </submittedName>
</protein>
<accession>A0AAJ2IWH6</accession>
<evidence type="ECO:0000313" key="1">
    <source>
        <dbReference type="EMBL" id="MDT2665962.1"/>
    </source>
</evidence>
<dbReference type="EMBL" id="JARPYC010000001">
    <property type="protein sequence ID" value="MDT2665962.1"/>
    <property type="molecule type" value="Genomic_DNA"/>
</dbReference>
<proteinExistence type="predicted"/>
<comment type="caution">
    <text evidence="1">The sequence shown here is derived from an EMBL/GenBank/DDBJ whole genome shotgun (WGS) entry which is preliminary data.</text>
</comment>
<dbReference type="Proteomes" id="UP001257962">
    <property type="component" value="Unassembled WGS sequence"/>
</dbReference>
<organism evidence="1 2">
    <name type="scientific">Lactococcus petauri</name>
    <dbReference type="NCBI Taxonomy" id="1940789"/>
    <lineage>
        <taxon>Bacteria</taxon>
        <taxon>Bacillati</taxon>
        <taxon>Bacillota</taxon>
        <taxon>Bacilli</taxon>
        <taxon>Lactobacillales</taxon>
        <taxon>Streptococcaceae</taxon>
        <taxon>Lactococcus</taxon>
    </lineage>
</organism>
<sequence length="211" mass="24437">MIKTEHDNVLTLYCQDKKIVTNGKLLRVELGLPYQIMSFRYVGKNSKEYTRGNFYNVIDCSPHWYTNEIVVFVTDNEYPETTDADYCTPFSFDIFLSDFEYDSKYLELMNKTDNLEDHLLPYSKAMVQKIIDEKMQLVTADEFLKLHKEYLTAIRENCKLQEQLNTAKKYIEHVIGTIKHDGHLGTIQTDLILPDLEKALAAIGNEGSGDE</sequence>
<name>A0AAJ2IWH6_9LACT</name>
<gene>
    <name evidence="1" type="ORF">P7D34_01780</name>
</gene>
<dbReference type="AlphaFoldDB" id="A0AAJ2IWH6"/>
<dbReference type="RefSeq" id="WP_311793114.1">
    <property type="nucleotide sequence ID" value="NZ_JARPXS010000001.1"/>
</dbReference>